<reference evidence="1 2" key="1">
    <citation type="submission" date="2024-01" db="EMBL/GenBank/DDBJ databases">
        <title>The diversity of rhizobia nodulating Mimosa spp. in eleven states of Brazil covering several biomes is determined by host plant, location, and edaphic factors.</title>
        <authorList>
            <person name="Rouws L."/>
            <person name="Barauna A."/>
            <person name="Beukes C."/>
            <person name="De Faria S.M."/>
            <person name="Gross E."/>
            <person name="Dos Reis Junior F.B."/>
            <person name="Simon M."/>
            <person name="Maluk M."/>
            <person name="Odee D.W."/>
            <person name="Kenicer G."/>
            <person name="Young J.P.W."/>
            <person name="Reis V.M."/>
            <person name="Zilli J."/>
            <person name="James E.K."/>
        </authorList>
    </citation>
    <scope>NUCLEOTIDE SEQUENCE [LARGE SCALE GENOMIC DNA]</scope>
    <source>
        <strain evidence="1 2">JPY167</strain>
    </source>
</reference>
<dbReference type="EMBL" id="JAYMRV010000015">
    <property type="protein sequence ID" value="MEM5426191.1"/>
    <property type="molecule type" value="Genomic_DNA"/>
</dbReference>
<dbReference type="Proteomes" id="UP001489897">
    <property type="component" value="Unassembled WGS sequence"/>
</dbReference>
<evidence type="ECO:0000313" key="2">
    <source>
        <dbReference type="Proteomes" id="UP001489897"/>
    </source>
</evidence>
<sequence length="45" mass="4959">MSTSRLKALMLKETDNGVVPSIEWLNVDNLPDGDVVVDVHYSSVN</sequence>
<evidence type="ECO:0000313" key="1">
    <source>
        <dbReference type="EMBL" id="MEM5426191.1"/>
    </source>
</evidence>
<keyword evidence="2" id="KW-1185">Reference proteome</keyword>
<name>A0ABU9S1H4_9BURK</name>
<dbReference type="InterPro" id="IPR011032">
    <property type="entry name" value="GroES-like_sf"/>
</dbReference>
<dbReference type="RefSeq" id="WP_342949899.1">
    <property type="nucleotide sequence ID" value="NZ_JAYMRV010000015.1"/>
</dbReference>
<proteinExistence type="predicted"/>
<dbReference type="SUPFAM" id="SSF50129">
    <property type="entry name" value="GroES-like"/>
    <property type="match status" value="1"/>
</dbReference>
<accession>A0ABU9S1H4</accession>
<comment type="caution">
    <text evidence="1">The sequence shown here is derived from an EMBL/GenBank/DDBJ whole genome shotgun (WGS) entry which is preliminary data.</text>
</comment>
<protein>
    <submittedName>
        <fullName evidence="1">Uncharacterized protein</fullName>
    </submittedName>
</protein>
<gene>
    <name evidence="1" type="ORF">VSR73_34810</name>
</gene>
<organism evidence="1 2">
    <name type="scientific">Paraburkholderia ferrariae</name>
    <dbReference type="NCBI Taxonomy" id="386056"/>
    <lineage>
        <taxon>Bacteria</taxon>
        <taxon>Pseudomonadati</taxon>
        <taxon>Pseudomonadota</taxon>
        <taxon>Betaproteobacteria</taxon>
        <taxon>Burkholderiales</taxon>
        <taxon>Burkholderiaceae</taxon>
        <taxon>Paraburkholderia</taxon>
    </lineage>
</organism>